<sequence length="89" mass="10036">MTTNHSEKLDHALTRPGRVDLKVEFQLADRGIAREIYRFMFGQPESNIAEAIQQEGCGGNFERQADAFAAKVPESEFSPAEIIAYLLRH</sequence>
<dbReference type="SUPFAM" id="SSF52540">
    <property type="entry name" value="P-loop containing nucleoside triphosphate hydrolases"/>
    <property type="match status" value="1"/>
</dbReference>
<keyword evidence="2" id="KW-1185">Reference proteome</keyword>
<dbReference type="OrthoDB" id="10251412at2759"/>
<evidence type="ECO:0008006" key="3">
    <source>
        <dbReference type="Google" id="ProtNLM"/>
    </source>
</evidence>
<name>A0A9P9DSQ2_9HYPO</name>
<organism evidence="1 2">
    <name type="scientific">Dactylonectria estremocensis</name>
    <dbReference type="NCBI Taxonomy" id="1079267"/>
    <lineage>
        <taxon>Eukaryota</taxon>
        <taxon>Fungi</taxon>
        <taxon>Dikarya</taxon>
        <taxon>Ascomycota</taxon>
        <taxon>Pezizomycotina</taxon>
        <taxon>Sordariomycetes</taxon>
        <taxon>Hypocreomycetidae</taxon>
        <taxon>Hypocreales</taxon>
        <taxon>Nectriaceae</taxon>
        <taxon>Dactylonectria</taxon>
    </lineage>
</organism>
<accession>A0A9P9DSQ2</accession>
<dbReference type="AlphaFoldDB" id="A0A9P9DSQ2"/>
<evidence type="ECO:0000313" key="1">
    <source>
        <dbReference type="EMBL" id="KAH7125035.1"/>
    </source>
</evidence>
<gene>
    <name evidence="1" type="ORF">B0J13DRAFT_455185</name>
</gene>
<evidence type="ECO:0000313" key="2">
    <source>
        <dbReference type="Proteomes" id="UP000717696"/>
    </source>
</evidence>
<protein>
    <recommendedName>
        <fullName evidence="3">ATPase AAA-type core domain-containing protein</fullName>
    </recommendedName>
</protein>
<reference evidence="1" key="1">
    <citation type="journal article" date="2021" name="Nat. Commun.">
        <title>Genetic determinants of endophytism in the Arabidopsis root mycobiome.</title>
        <authorList>
            <person name="Mesny F."/>
            <person name="Miyauchi S."/>
            <person name="Thiergart T."/>
            <person name="Pickel B."/>
            <person name="Atanasova L."/>
            <person name="Karlsson M."/>
            <person name="Huettel B."/>
            <person name="Barry K.W."/>
            <person name="Haridas S."/>
            <person name="Chen C."/>
            <person name="Bauer D."/>
            <person name="Andreopoulos W."/>
            <person name="Pangilinan J."/>
            <person name="LaButti K."/>
            <person name="Riley R."/>
            <person name="Lipzen A."/>
            <person name="Clum A."/>
            <person name="Drula E."/>
            <person name="Henrissat B."/>
            <person name="Kohler A."/>
            <person name="Grigoriev I.V."/>
            <person name="Martin F.M."/>
            <person name="Hacquard S."/>
        </authorList>
    </citation>
    <scope>NUCLEOTIDE SEQUENCE</scope>
    <source>
        <strain evidence="1">MPI-CAGE-AT-0021</strain>
    </source>
</reference>
<dbReference type="Proteomes" id="UP000717696">
    <property type="component" value="Unassembled WGS sequence"/>
</dbReference>
<dbReference type="Gene3D" id="3.40.50.300">
    <property type="entry name" value="P-loop containing nucleotide triphosphate hydrolases"/>
    <property type="match status" value="1"/>
</dbReference>
<comment type="caution">
    <text evidence="1">The sequence shown here is derived from an EMBL/GenBank/DDBJ whole genome shotgun (WGS) entry which is preliminary data.</text>
</comment>
<proteinExistence type="predicted"/>
<dbReference type="EMBL" id="JAGMUU010000024">
    <property type="protein sequence ID" value="KAH7125035.1"/>
    <property type="molecule type" value="Genomic_DNA"/>
</dbReference>
<dbReference type="InterPro" id="IPR027417">
    <property type="entry name" value="P-loop_NTPase"/>
</dbReference>